<feature type="region of interest" description="Disordered" evidence="9">
    <location>
        <begin position="170"/>
        <end position="213"/>
    </location>
</feature>
<dbReference type="EMBL" id="GL945442">
    <property type="protein sequence ID" value="EGO19812.1"/>
    <property type="molecule type" value="Genomic_DNA"/>
</dbReference>
<keyword evidence="5" id="KW-0805">Transcription regulation</keyword>
<keyword evidence="3 8" id="KW-0863">Zinc-finger</keyword>
<evidence type="ECO:0000256" key="2">
    <source>
        <dbReference type="ARBA" id="ARBA00022723"/>
    </source>
</evidence>
<evidence type="ECO:0000256" key="9">
    <source>
        <dbReference type="SAM" id="MobiDB-lite"/>
    </source>
</evidence>
<dbReference type="PROSITE" id="PS50157">
    <property type="entry name" value="ZINC_FINGER_C2H2_2"/>
    <property type="match status" value="1"/>
</dbReference>
<dbReference type="PANTHER" id="PTHR46179">
    <property type="entry name" value="ZINC FINGER PROTEIN"/>
    <property type="match status" value="1"/>
</dbReference>
<evidence type="ECO:0000256" key="7">
    <source>
        <dbReference type="ARBA" id="ARBA00023242"/>
    </source>
</evidence>
<evidence type="ECO:0000256" key="4">
    <source>
        <dbReference type="ARBA" id="ARBA00022833"/>
    </source>
</evidence>
<feature type="domain" description="C2H2-type" evidence="10">
    <location>
        <begin position="82"/>
        <end position="110"/>
    </location>
</feature>
<dbReference type="AlphaFoldDB" id="F8PAH3"/>
<evidence type="ECO:0000256" key="1">
    <source>
        <dbReference type="ARBA" id="ARBA00004123"/>
    </source>
</evidence>
<accession>F8PAH3</accession>
<evidence type="ECO:0000259" key="10">
    <source>
        <dbReference type="PROSITE" id="PS50157"/>
    </source>
</evidence>
<dbReference type="Gene3D" id="3.30.160.60">
    <property type="entry name" value="Classic Zinc Finger"/>
    <property type="match status" value="2"/>
</dbReference>
<dbReference type="GeneID" id="18813670"/>
<dbReference type="InterPro" id="IPR013087">
    <property type="entry name" value="Znf_C2H2_type"/>
</dbReference>
<reference evidence="11" key="1">
    <citation type="submission" date="2011-04" db="EMBL/GenBank/DDBJ databases">
        <title>Evolution of plant cell wall degrading machinery underlies the functional diversity of forest fungi.</title>
        <authorList>
            <consortium name="US DOE Joint Genome Institute (JGI-PGF)"/>
            <person name="Eastwood D.C."/>
            <person name="Floudas D."/>
            <person name="Binder M."/>
            <person name="Majcherczyk A."/>
            <person name="Schneider P."/>
            <person name="Aerts A."/>
            <person name="Asiegbu F.O."/>
            <person name="Baker S.E."/>
            <person name="Barry K."/>
            <person name="Bendiksby M."/>
            <person name="Blumentritt M."/>
            <person name="Coutinho P.M."/>
            <person name="Cullen D."/>
            <person name="Cullen D."/>
            <person name="Gathman A."/>
            <person name="Goodell B."/>
            <person name="Henrissat B."/>
            <person name="Ihrmark K."/>
            <person name="Kauserud H."/>
            <person name="Kohler A."/>
            <person name="LaButti K."/>
            <person name="Lapidus A."/>
            <person name="Lavin J.L."/>
            <person name="Lee Y.-H."/>
            <person name="Lindquist E."/>
            <person name="Lilly W."/>
            <person name="Lucas S."/>
            <person name="Morin E."/>
            <person name="Murat C."/>
            <person name="Oguiza J.A."/>
            <person name="Park J."/>
            <person name="Pisabarro A.G."/>
            <person name="Riley R."/>
            <person name="Rosling A."/>
            <person name="Salamov A."/>
            <person name="Schmidt O."/>
            <person name="Schmutz J."/>
            <person name="Skrede I."/>
            <person name="Stenlid J."/>
            <person name="Wiebenga A."/>
            <person name="Xie X."/>
            <person name="Kues U."/>
            <person name="Hibbett D.S."/>
            <person name="Hoffmeister D."/>
            <person name="Hogberg N."/>
            <person name="Martin F."/>
            <person name="Grigoriev I.V."/>
            <person name="Watkinson S.C."/>
        </authorList>
    </citation>
    <scope>NUCLEOTIDE SEQUENCE</scope>
    <source>
        <strain evidence="11">S7.9</strain>
    </source>
</reference>
<dbReference type="OrthoDB" id="8922241at2759"/>
<comment type="subcellular location">
    <subcellularLocation>
        <location evidence="1">Nucleus</location>
    </subcellularLocation>
</comment>
<feature type="compositionally biased region" description="Polar residues" evidence="9">
    <location>
        <begin position="176"/>
        <end position="198"/>
    </location>
</feature>
<dbReference type="GO" id="GO:0005634">
    <property type="term" value="C:nucleus"/>
    <property type="evidence" value="ECO:0007669"/>
    <property type="project" value="UniProtKB-SubCell"/>
</dbReference>
<dbReference type="Proteomes" id="UP000008064">
    <property type="component" value="Unassembled WGS sequence"/>
</dbReference>
<keyword evidence="4" id="KW-0862">Zinc</keyword>
<evidence type="ECO:0000313" key="11">
    <source>
        <dbReference type="EMBL" id="EGO19812.1"/>
    </source>
</evidence>
<evidence type="ECO:0000256" key="3">
    <source>
        <dbReference type="ARBA" id="ARBA00022771"/>
    </source>
</evidence>
<dbReference type="HOGENOM" id="CLU_953630_0_0_1"/>
<dbReference type="KEGG" id="sla:SERLADRAFT_418122"/>
<dbReference type="InterPro" id="IPR051061">
    <property type="entry name" value="Zinc_finger_trans_reg"/>
</dbReference>
<dbReference type="PROSITE" id="PS00028">
    <property type="entry name" value="ZINC_FINGER_C2H2_1"/>
    <property type="match status" value="1"/>
</dbReference>
<evidence type="ECO:0000256" key="8">
    <source>
        <dbReference type="PROSITE-ProRule" id="PRU00042"/>
    </source>
</evidence>
<evidence type="ECO:0000256" key="5">
    <source>
        <dbReference type="ARBA" id="ARBA00023015"/>
    </source>
</evidence>
<dbReference type="Pfam" id="PF00096">
    <property type="entry name" value="zf-C2H2"/>
    <property type="match status" value="1"/>
</dbReference>
<keyword evidence="6" id="KW-0804">Transcription</keyword>
<dbReference type="PANTHER" id="PTHR46179:SF13">
    <property type="entry name" value="C2H2-TYPE DOMAIN-CONTAINING PROTEIN"/>
    <property type="match status" value="1"/>
</dbReference>
<gene>
    <name evidence="11" type="ORF">SERLADRAFT_418122</name>
</gene>
<keyword evidence="7" id="KW-0539">Nucleus</keyword>
<dbReference type="GO" id="GO:0006357">
    <property type="term" value="P:regulation of transcription by RNA polymerase II"/>
    <property type="evidence" value="ECO:0007669"/>
    <property type="project" value="TreeGrafter"/>
</dbReference>
<organism>
    <name type="scientific">Serpula lacrymans var. lacrymans (strain S7.9)</name>
    <name type="common">Dry rot fungus</name>
    <dbReference type="NCBI Taxonomy" id="578457"/>
    <lineage>
        <taxon>Eukaryota</taxon>
        <taxon>Fungi</taxon>
        <taxon>Dikarya</taxon>
        <taxon>Basidiomycota</taxon>
        <taxon>Agaricomycotina</taxon>
        <taxon>Agaricomycetes</taxon>
        <taxon>Agaricomycetidae</taxon>
        <taxon>Boletales</taxon>
        <taxon>Coniophorineae</taxon>
        <taxon>Serpulaceae</taxon>
        <taxon>Serpula</taxon>
    </lineage>
</organism>
<protein>
    <recommendedName>
        <fullName evidence="10">C2H2-type domain-containing protein</fullName>
    </recommendedName>
</protein>
<dbReference type="RefSeq" id="XP_007323247.1">
    <property type="nucleotide sequence ID" value="XM_007323185.1"/>
</dbReference>
<proteinExistence type="predicted"/>
<keyword evidence="2" id="KW-0479">Metal-binding</keyword>
<name>F8PAH3_SERL9</name>
<dbReference type="SMART" id="SM00355">
    <property type="entry name" value="ZnF_C2H2"/>
    <property type="match status" value="2"/>
</dbReference>
<dbReference type="GO" id="GO:0008270">
    <property type="term" value="F:zinc ion binding"/>
    <property type="evidence" value="ECO:0007669"/>
    <property type="project" value="UniProtKB-KW"/>
</dbReference>
<evidence type="ECO:0000256" key="6">
    <source>
        <dbReference type="ARBA" id="ARBA00023163"/>
    </source>
</evidence>
<sequence length="292" mass="32551">MAASKVSEKTNGSLALDGPPFVRTSSGKLVAGLSQLWRAEYSSWIQVPFVQGGKSNVERSQSDYVLWRDIDYGPKSTIIKMYSCMQGCGQSFESPAKLKKHQAMHGRARAPEKPCPFAKDGCTFTAANMLKMEAHVSKHTGEKRHTCPERGCDFKTTNAGALARHRMAQHGYVSRSGRTSANYQARNESQASSSSQARTVDPHYPHYPPVPAKHQVPDAHNFYGVSGPHNEPYEFPRPYPAENEYIELVEDSETFDERDIFYRPCETGGFYPEAMERTTAGAITPGFLFNKK</sequence>